<name>A0A8X6V5T0_TRICX</name>
<evidence type="ECO:0000313" key="1">
    <source>
        <dbReference type="EMBL" id="GFY05902.1"/>
    </source>
</evidence>
<comment type="caution">
    <text evidence="1">The sequence shown here is derived from an EMBL/GenBank/DDBJ whole genome shotgun (WGS) entry which is preliminary data.</text>
</comment>
<gene>
    <name evidence="1" type="ORF">TNCV_4405671</name>
</gene>
<protein>
    <submittedName>
        <fullName evidence="1">Uncharacterized protein</fullName>
    </submittedName>
</protein>
<accession>A0A8X6V5T0</accession>
<keyword evidence="2" id="KW-1185">Reference proteome</keyword>
<dbReference type="EMBL" id="BMAU01021255">
    <property type="protein sequence ID" value="GFY05902.1"/>
    <property type="molecule type" value="Genomic_DNA"/>
</dbReference>
<sequence length="138" mass="15211">MAGARGRCVISPGATKDPPWREANAQLTSQVYRPPFGIVSKFEETLPAQVSYSLLYHGSKLRGPLPITFMFRHSVTGYWRPNIVNLNHGQVTWTKPELTAPSPNFYTTPTGVRLSHDRFNVHQPPLHGGSSVALGSNS</sequence>
<reference evidence="1" key="1">
    <citation type="submission" date="2020-08" db="EMBL/GenBank/DDBJ databases">
        <title>Multicomponent nature underlies the extraordinary mechanical properties of spider dragline silk.</title>
        <authorList>
            <person name="Kono N."/>
            <person name="Nakamura H."/>
            <person name="Mori M."/>
            <person name="Yoshida Y."/>
            <person name="Ohtoshi R."/>
            <person name="Malay A.D."/>
            <person name="Moran D.A.P."/>
            <person name="Tomita M."/>
            <person name="Numata K."/>
            <person name="Arakawa K."/>
        </authorList>
    </citation>
    <scope>NUCLEOTIDE SEQUENCE</scope>
</reference>
<dbReference type="Proteomes" id="UP000887159">
    <property type="component" value="Unassembled WGS sequence"/>
</dbReference>
<proteinExistence type="predicted"/>
<organism evidence="1 2">
    <name type="scientific">Trichonephila clavipes</name>
    <name type="common">Golden silk orbweaver</name>
    <name type="synonym">Nephila clavipes</name>
    <dbReference type="NCBI Taxonomy" id="2585209"/>
    <lineage>
        <taxon>Eukaryota</taxon>
        <taxon>Metazoa</taxon>
        <taxon>Ecdysozoa</taxon>
        <taxon>Arthropoda</taxon>
        <taxon>Chelicerata</taxon>
        <taxon>Arachnida</taxon>
        <taxon>Araneae</taxon>
        <taxon>Araneomorphae</taxon>
        <taxon>Entelegynae</taxon>
        <taxon>Araneoidea</taxon>
        <taxon>Nephilidae</taxon>
        <taxon>Trichonephila</taxon>
    </lineage>
</organism>
<evidence type="ECO:0000313" key="2">
    <source>
        <dbReference type="Proteomes" id="UP000887159"/>
    </source>
</evidence>
<dbReference type="AlphaFoldDB" id="A0A8X6V5T0"/>